<accession>E4YAS7</accession>
<sequence>MRVCCGSLRLKISYWWYKFVREKSSSIELRESGKKMESKRDLAWLDQDSEDDDGSDTECEENDNDGSEMEDDIGFGEQLVEDDLDEDDGGDGDEEDSVEREIEENDLVDEVGSEMDYQIDEENYQMDIVQAEAMDIEEAMMDEEYNLNSDAGSIAGNDYWCESRPDSVSGFNRTLWTQRTF</sequence>
<protein>
    <submittedName>
        <fullName evidence="2">Uncharacterized protein</fullName>
    </submittedName>
</protein>
<evidence type="ECO:0000256" key="1">
    <source>
        <dbReference type="SAM" id="MobiDB-lite"/>
    </source>
</evidence>
<dbReference type="EMBL" id="FN654364">
    <property type="protein sequence ID" value="CBY32664.1"/>
    <property type="molecule type" value="Genomic_DNA"/>
</dbReference>
<feature type="compositionally biased region" description="Basic and acidic residues" evidence="1">
    <location>
        <begin position="30"/>
        <end position="43"/>
    </location>
</feature>
<reference evidence="2" key="1">
    <citation type="journal article" date="2010" name="Science">
        <title>Plasticity of animal genome architecture unmasked by rapid evolution of a pelagic tunicate.</title>
        <authorList>
            <person name="Denoeud F."/>
            <person name="Henriet S."/>
            <person name="Mungpakdee S."/>
            <person name="Aury J.M."/>
            <person name="Da Silva C."/>
            <person name="Brinkmann H."/>
            <person name="Mikhaleva J."/>
            <person name="Olsen L.C."/>
            <person name="Jubin C."/>
            <person name="Canestro C."/>
            <person name="Bouquet J.M."/>
            <person name="Danks G."/>
            <person name="Poulain J."/>
            <person name="Campsteijn C."/>
            <person name="Adamski M."/>
            <person name="Cross I."/>
            <person name="Yadetie F."/>
            <person name="Muffato M."/>
            <person name="Louis A."/>
            <person name="Butcher S."/>
            <person name="Tsagkogeorga G."/>
            <person name="Konrad A."/>
            <person name="Singh S."/>
            <person name="Jensen M.F."/>
            <person name="Cong E.H."/>
            <person name="Eikeseth-Otteraa H."/>
            <person name="Noel B."/>
            <person name="Anthouard V."/>
            <person name="Porcel B.M."/>
            <person name="Kachouri-Lafond R."/>
            <person name="Nishino A."/>
            <person name="Ugolini M."/>
            <person name="Chourrout P."/>
            <person name="Nishida H."/>
            <person name="Aasland R."/>
            <person name="Huzurbazar S."/>
            <person name="Westhof E."/>
            <person name="Delsuc F."/>
            <person name="Lehrach H."/>
            <person name="Reinhardt R."/>
            <person name="Weissenbach J."/>
            <person name="Roy S.W."/>
            <person name="Artiguenave F."/>
            <person name="Postlethwait J.H."/>
            <person name="Manak J.R."/>
            <person name="Thompson E.M."/>
            <person name="Jaillon O."/>
            <person name="Du Pasquier L."/>
            <person name="Boudinot P."/>
            <person name="Liberles D.A."/>
            <person name="Volff J.N."/>
            <person name="Philippe H."/>
            <person name="Lenhard B."/>
            <person name="Roest Crollius H."/>
            <person name="Wincker P."/>
            <person name="Chourrout D."/>
        </authorList>
    </citation>
    <scope>NUCLEOTIDE SEQUENCE [LARGE SCALE GENOMIC DNA]</scope>
</reference>
<feature type="compositionally biased region" description="Acidic residues" evidence="1">
    <location>
        <begin position="47"/>
        <end position="107"/>
    </location>
</feature>
<gene>
    <name evidence="2" type="ORF">GSOID_T00032005001</name>
</gene>
<proteinExistence type="predicted"/>
<organism evidence="2">
    <name type="scientific">Oikopleura dioica</name>
    <name type="common">Tunicate</name>
    <dbReference type="NCBI Taxonomy" id="34765"/>
    <lineage>
        <taxon>Eukaryota</taxon>
        <taxon>Metazoa</taxon>
        <taxon>Chordata</taxon>
        <taxon>Tunicata</taxon>
        <taxon>Appendicularia</taxon>
        <taxon>Copelata</taxon>
        <taxon>Oikopleuridae</taxon>
        <taxon>Oikopleura</taxon>
    </lineage>
</organism>
<evidence type="ECO:0000313" key="2">
    <source>
        <dbReference type="EMBL" id="CBY32664.1"/>
    </source>
</evidence>
<feature type="region of interest" description="Disordered" evidence="1">
    <location>
        <begin position="30"/>
        <end position="107"/>
    </location>
</feature>
<dbReference type="Proteomes" id="UP000011014">
    <property type="component" value="Unassembled WGS sequence"/>
</dbReference>
<name>E4YAS7_OIKDI</name>
<dbReference type="AlphaFoldDB" id="E4YAS7"/>